<dbReference type="Pfam" id="PF01957">
    <property type="entry name" value="NfeD"/>
    <property type="match status" value="1"/>
</dbReference>
<feature type="domain" description="LppM" evidence="4">
    <location>
        <begin position="26"/>
        <end position="174"/>
    </location>
</feature>
<feature type="transmembrane region" description="Helical" evidence="2">
    <location>
        <begin position="289"/>
        <end position="312"/>
    </location>
</feature>
<evidence type="ECO:0000313" key="5">
    <source>
        <dbReference type="EMBL" id="CAB4566264.1"/>
    </source>
</evidence>
<evidence type="ECO:0000259" key="4">
    <source>
        <dbReference type="Pfam" id="PF21946"/>
    </source>
</evidence>
<protein>
    <submittedName>
        <fullName evidence="5">Unannotated protein</fullName>
    </submittedName>
</protein>
<dbReference type="AlphaFoldDB" id="A0A6J6DSS5"/>
<keyword evidence="2" id="KW-1133">Transmembrane helix</keyword>
<dbReference type="InterPro" id="IPR012340">
    <property type="entry name" value="NA-bd_OB-fold"/>
</dbReference>
<evidence type="ECO:0000256" key="2">
    <source>
        <dbReference type="SAM" id="Phobius"/>
    </source>
</evidence>
<keyword evidence="2" id="KW-0812">Transmembrane</keyword>
<dbReference type="EMBL" id="CAEZTM010000013">
    <property type="protein sequence ID" value="CAB4566264.1"/>
    <property type="molecule type" value="Genomic_DNA"/>
</dbReference>
<keyword evidence="2" id="KW-0472">Membrane</keyword>
<feature type="domain" description="NfeD-like C-terminal" evidence="3">
    <location>
        <begin position="229"/>
        <end position="281"/>
    </location>
</feature>
<dbReference type="Pfam" id="PF21946">
    <property type="entry name" value="LppM"/>
    <property type="match status" value="1"/>
</dbReference>
<proteinExistence type="predicted"/>
<feature type="compositionally biased region" description="Acidic residues" evidence="1">
    <location>
        <begin position="197"/>
        <end position="211"/>
    </location>
</feature>
<dbReference type="InterPro" id="IPR002810">
    <property type="entry name" value="NfeD-like_C"/>
</dbReference>
<name>A0A6J6DSS5_9ZZZZ</name>
<feature type="region of interest" description="Disordered" evidence="1">
    <location>
        <begin position="171"/>
        <end position="221"/>
    </location>
</feature>
<accession>A0A6J6DSS5</accession>
<dbReference type="InterPro" id="IPR053807">
    <property type="entry name" value="LppM"/>
</dbReference>
<organism evidence="5">
    <name type="scientific">freshwater metagenome</name>
    <dbReference type="NCBI Taxonomy" id="449393"/>
    <lineage>
        <taxon>unclassified sequences</taxon>
        <taxon>metagenomes</taxon>
        <taxon>ecological metagenomes</taxon>
    </lineage>
</organism>
<reference evidence="5" key="1">
    <citation type="submission" date="2020-05" db="EMBL/GenBank/DDBJ databases">
        <authorList>
            <person name="Chiriac C."/>
            <person name="Salcher M."/>
            <person name="Ghai R."/>
            <person name="Kavagutti S V."/>
        </authorList>
    </citation>
    <scope>NUCLEOTIDE SEQUENCE</scope>
</reference>
<evidence type="ECO:0000259" key="3">
    <source>
        <dbReference type="Pfam" id="PF01957"/>
    </source>
</evidence>
<evidence type="ECO:0000256" key="1">
    <source>
        <dbReference type="SAM" id="MobiDB-lite"/>
    </source>
</evidence>
<gene>
    <name evidence="5" type="ORF">UFOPK1684_00436</name>
</gene>
<sequence length="329" mass="34820">MYWQSRTPFIAFGLATVLGLSGCLLVDADLAVNEYQELDIQIVGAIHEDVATAVTARDIVADGFPGEGFDRSNYASGPWNGYRFTKDNADALSWSVTQANGDFLRFSEDGDNMRFEGRYSLVGDLSAEYQSLVDVRFTLSHTGTVVSTNGNQVSPTRIQWVGAWGSVMDMNALVDTNPGPPQALPETEPGTKKPAEESDNTVETEPAEDAPDAAPDSELISSGPLEVDAGLVGIATTSITPEAGQIAVGGALYQARSITGLIEAGTEVEIIAYDNGVVIVEAVQSGLSALTMTGIGVGVFAVLSAVTMTILLRHRRSRRAGETAQKELA</sequence>
<dbReference type="Gene3D" id="2.40.50.140">
    <property type="entry name" value="Nucleic acid-binding proteins"/>
    <property type="match status" value="1"/>
</dbReference>
<dbReference type="PROSITE" id="PS51257">
    <property type="entry name" value="PROKAR_LIPOPROTEIN"/>
    <property type="match status" value="1"/>
</dbReference>